<gene>
    <name evidence="2" type="ORF">EJ06DRAFT_475186</name>
</gene>
<dbReference type="Proteomes" id="UP000799640">
    <property type="component" value="Unassembled WGS sequence"/>
</dbReference>
<dbReference type="AlphaFoldDB" id="A0A6G1I018"/>
<keyword evidence="3" id="KW-1185">Reference proteome</keyword>
<name>A0A6G1I018_9PEZI</name>
<evidence type="ECO:0000313" key="2">
    <source>
        <dbReference type="EMBL" id="KAF2401534.1"/>
    </source>
</evidence>
<dbReference type="Gene3D" id="3.40.50.1820">
    <property type="entry name" value="alpha/beta hydrolase"/>
    <property type="match status" value="1"/>
</dbReference>
<protein>
    <submittedName>
        <fullName evidence="2">Alpha/beta-hydrolase</fullName>
    </submittedName>
</protein>
<dbReference type="SUPFAM" id="SSF53474">
    <property type="entry name" value="alpha/beta-Hydrolases"/>
    <property type="match status" value="1"/>
</dbReference>
<dbReference type="OrthoDB" id="94039at2759"/>
<reference evidence="2" key="1">
    <citation type="journal article" date="2020" name="Stud. Mycol.">
        <title>101 Dothideomycetes genomes: a test case for predicting lifestyles and emergence of pathogens.</title>
        <authorList>
            <person name="Haridas S."/>
            <person name="Albert R."/>
            <person name="Binder M."/>
            <person name="Bloem J."/>
            <person name="Labutti K."/>
            <person name="Salamov A."/>
            <person name="Andreopoulos B."/>
            <person name="Baker S."/>
            <person name="Barry K."/>
            <person name="Bills G."/>
            <person name="Bluhm B."/>
            <person name="Cannon C."/>
            <person name="Castanera R."/>
            <person name="Culley D."/>
            <person name="Daum C."/>
            <person name="Ezra D."/>
            <person name="Gonzalez J."/>
            <person name="Henrissat B."/>
            <person name="Kuo A."/>
            <person name="Liang C."/>
            <person name="Lipzen A."/>
            <person name="Lutzoni F."/>
            <person name="Magnuson J."/>
            <person name="Mondo S."/>
            <person name="Nolan M."/>
            <person name="Ohm R."/>
            <person name="Pangilinan J."/>
            <person name="Park H.-J."/>
            <person name="Ramirez L."/>
            <person name="Alfaro M."/>
            <person name="Sun H."/>
            <person name="Tritt A."/>
            <person name="Yoshinaga Y."/>
            <person name="Zwiers L.-H."/>
            <person name="Turgeon B."/>
            <person name="Goodwin S."/>
            <person name="Spatafora J."/>
            <person name="Crous P."/>
            <person name="Grigoriev I."/>
        </authorList>
    </citation>
    <scope>NUCLEOTIDE SEQUENCE</scope>
    <source>
        <strain evidence="2">CBS 262.69</strain>
    </source>
</reference>
<dbReference type="InterPro" id="IPR029058">
    <property type="entry name" value="AB_hydrolase_fold"/>
</dbReference>
<accession>A0A6G1I018</accession>
<dbReference type="Pfam" id="PF12697">
    <property type="entry name" value="Abhydrolase_6"/>
    <property type="match status" value="1"/>
</dbReference>
<dbReference type="EMBL" id="ML996693">
    <property type="protein sequence ID" value="KAF2401534.1"/>
    <property type="molecule type" value="Genomic_DNA"/>
</dbReference>
<evidence type="ECO:0000259" key="1">
    <source>
        <dbReference type="Pfam" id="PF12697"/>
    </source>
</evidence>
<dbReference type="FunFam" id="3.40.50.1820:FF:000214">
    <property type="entry name" value="Toxin biosynthesis protein, putative"/>
    <property type="match status" value="1"/>
</dbReference>
<proteinExistence type="predicted"/>
<sequence length="421" mass="47109">MSSALFRIQEHILPCQHIRQYPHATIDSQEDILHLAIKQYTPLDNPSPQAGDVTIIGTHANAFPKELYEPLWDELLRRSKAAGFRIRSIWIADVAFQGASGVLNESKLGNDPSWYDHPRDLLHMVNHFRASMPRPIIGIGHSMGGNNLVNLSLMHPRLFETLILIDPVIARLTSRKGNISPASASSVRRDRWPSRKVAAEAFLRSKFYQSWDKRVFDLWVKHGLRDLPTKVYPDPAAGYEPEVTLATTKHQEVFTFLRPNLPAKPGSLPKALTHPDVPSEGPHEPFYRPEPLMTFKNLPHLRPSVLYIFGEISPLSEKSTRDEKMAVTGVGESGSGGAPAGRVRDVVVAGAGHLIPMEKVGETADLCSGWLDSELKRWAANEHTIRQAWARVPPREKYTLTQEVLDTLSGVMPKRVSKPKL</sequence>
<organism evidence="2 3">
    <name type="scientific">Trichodelitschia bisporula</name>
    <dbReference type="NCBI Taxonomy" id="703511"/>
    <lineage>
        <taxon>Eukaryota</taxon>
        <taxon>Fungi</taxon>
        <taxon>Dikarya</taxon>
        <taxon>Ascomycota</taxon>
        <taxon>Pezizomycotina</taxon>
        <taxon>Dothideomycetes</taxon>
        <taxon>Dothideomycetes incertae sedis</taxon>
        <taxon>Phaeotrichales</taxon>
        <taxon>Phaeotrichaceae</taxon>
        <taxon>Trichodelitschia</taxon>
    </lineage>
</organism>
<dbReference type="GO" id="GO:0016787">
    <property type="term" value="F:hydrolase activity"/>
    <property type="evidence" value="ECO:0007669"/>
    <property type="project" value="UniProtKB-KW"/>
</dbReference>
<dbReference type="InterPro" id="IPR000073">
    <property type="entry name" value="AB_hydrolase_1"/>
</dbReference>
<keyword evidence="2" id="KW-0378">Hydrolase</keyword>
<feature type="domain" description="AB hydrolase-1" evidence="1">
    <location>
        <begin position="77"/>
        <end position="364"/>
    </location>
</feature>
<evidence type="ECO:0000313" key="3">
    <source>
        <dbReference type="Proteomes" id="UP000799640"/>
    </source>
</evidence>